<evidence type="ECO:0000313" key="3">
    <source>
        <dbReference type="Proteomes" id="UP000318815"/>
    </source>
</evidence>
<dbReference type="PROSITE" id="PS52016">
    <property type="entry name" value="TONB_DEPENDENT_REC_3"/>
    <property type="match status" value="1"/>
</dbReference>
<keyword evidence="1" id="KW-1134">Transmembrane beta strand</keyword>
<gene>
    <name evidence="2" type="ORF">FEF09_25180</name>
</gene>
<name>A0A5C6LLU0_9BACT</name>
<proteinExistence type="inferred from homology"/>
<reference evidence="2 3" key="1">
    <citation type="submission" date="2019-08" db="EMBL/GenBank/DDBJ databases">
        <title>Whole genome sequencing of chitin degrading bacteria Chitinophaga pinensis YS16.</title>
        <authorList>
            <person name="Singh R.P."/>
            <person name="Manchanda G."/>
            <person name="Maurya I.K."/>
            <person name="Joshi N.K."/>
            <person name="Srivastava A.K."/>
        </authorList>
    </citation>
    <scope>NUCLEOTIDE SEQUENCE [LARGE SCALE GENOMIC DNA]</scope>
    <source>
        <strain evidence="2 3">YS-16</strain>
    </source>
</reference>
<protein>
    <recommendedName>
        <fullName evidence="4">TonB-dependent receptor plug domain-containing protein</fullName>
    </recommendedName>
</protein>
<dbReference type="Proteomes" id="UP000318815">
    <property type="component" value="Unassembled WGS sequence"/>
</dbReference>
<dbReference type="OrthoDB" id="676659at2"/>
<dbReference type="GO" id="GO:0009279">
    <property type="term" value="C:cell outer membrane"/>
    <property type="evidence" value="ECO:0007669"/>
    <property type="project" value="UniProtKB-SubCell"/>
</dbReference>
<dbReference type="SUPFAM" id="SSF56935">
    <property type="entry name" value="Porins"/>
    <property type="match status" value="1"/>
</dbReference>
<dbReference type="InterPro" id="IPR023997">
    <property type="entry name" value="TonB-dep_OMP_SusC/RagA_CS"/>
</dbReference>
<dbReference type="AlphaFoldDB" id="A0A5C6LLU0"/>
<sequence length="50" mass="5402">MESISILKDASTTAIYGIKGANGVLVVTTRRGKSGRPQVNVRAESGYRHR</sequence>
<evidence type="ECO:0008006" key="4">
    <source>
        <dbReference type="Google" id="ProtNLM"/>
    </source>
</evidence>
<keyword evidence="1" id="KW-0813">Transport</keyword>
<keyword evidence="3" id="KW-1185">Reference proteome</keyword>
<dbReference type="InterPro" id="IPR039426">
    <property type="entry name" value="TonB-dep_rcpt-like"/>
</dbReference>
<dbReference type="InterPro" id="IPR037066">
    <property type="entry name" value="Plug_dom_sf"/>
</dbReference>
<dbReference type="EMBL" id="VOHS01000043">
    <property type="protein sequence ID" value="TWV95098.1"/>
    <property type="molecule type" value="Genomic_DNA"/>
</dbReference>
<evidence type="ECO:0000256" key="1">
    <source>
        <dbReference type="PROSITE-ProRule" id="PRU01360"/>
    </source>
</evidence>
<comment type="similarity">
    <text evidence="1">Belongs to the TonB-dependent receptor family.</text>
</comment>
<comment type="caution">
    <text evidence="2">The sequence shown here is derived from an EMBL/GenBank/DDBJ whole genome shotgun (WGS) entry which is preliminary data.</text>
</comment>
<organism evidence="2 3">
    <name type="scientific">Chitinophaga pinensis</name>
    <dbReference type="NCBI Taxonomy" id="79329"/>
    <lineage>
        <taxon>Bacteria</taxon>
        <taxon>Pseudomonadati</taxon>
        <taxon>Bacteroidota</taxon>
        <taxon>Chitinophagia</taxon>
        <taxon>Chitinophagales</taxon>
        <taxon>Chitinophagaceae</taxon>
        <taxon>Chitinophaga</taxon>
    </lineage>
</organism>
<comment type="subcellular location">
    <subcellularLocation>
        <location evidence="1">Cell outer membrane</location>
        <topology evidence="1">Multi-pass membrane protein</topology>
    </subcellularLocation>
</comment>
<accession>A0A5C6LLU0</accession>
<dbReference type="NCBIfam" id="TIGR04057">
    <property type="entry name" value="SusC_RagA_signa"/>
    <property type="match status" value="1"/>
</dbReference>
<dbReference type="Gene3D" id="2.170.130.10">
    <property type="entry name" value="TonB-dependent receptor, plug domain"/>
    <property type="match status" value="1"/>
</dbReference>
<evidence type="ECO:0000313" key="2">
    <source>
        <dbReference type="EMBL" id="TWV95098.1"/>
    </source>
</evidence>
<keyword evidence="1" id="KW-0812">Transmembrane</keyword>
<keyword evidence="1" id="KW-0998">Cell outer membrane</keyword>
<keyword evidence="1" id="KW-0472">Membrane</keyword>